<dbReference type="InterPro" id="IPR007492">
    <property type="entry name" value="LytTR_DNA-bd_dom"/>
</dbReference>
<protein>
    <submittedName>
        <fullName evidence="4">Response regulator</fullName>
    </submittedName>
</protein>
<dbReference type="InterPro" id="IPR001789">
    <property type="entry name" value="Sig_transdc_resp-reg_receiver"/>
</dbReference>
<keyword evidence="1" id="KW-0597">Phosphoprotein</keyword>
<dbReference type="RefSeq" id="WP_157588597.1">
    <property type="nucleotide sequence ID" value="NZ_WPIN01000013.1"/>
</dbReference>
<dbReference type="PANTHER" id="PTHR37299:SF1">
    <property type="entry name" value="STAGE 0 SPORULATION PROTEIN A HOMOLOG"/>
    <property type="match status" value="1"/>
</dbReference>
<feature type="modified residue" description="4-aspartylphosphate" evidence="1">
    <location>
        <position position="56"/>
    </location>
</feature>
<dbReference type="SUPFAM" id="SSF52172">
    <property type="entry name" value="CheY-like"/>
    <property type="match status" value="1"/>
</dbReference>
<dbReference type="SMART" id="SM00850">
    <property type="entry name" value="LytTR"/>
    <property type="match status" value="1"/>
</dbReference>
<proteinExistence type="predicted"/>
<evidence type="ECO:0000256" key="1">
    <source>
        <dbReference type="PROSITE-ProRule" id="PRU00169"/>
    </source>
</evidence>
<dbReference type="Pfam" id="PF04397">
    <property type="entry name" value="LytTR"/>
    <property type="match status" value="1"/>
</dbReference>
<dbReference type="Pfam" id="PF00072">
    <property type="entry name" value="Response_reg"/>
    <property type="match status" value="1"/>
</dbReference>
<dbReference type="GO" id="GO:0000156">
    <property type="term" value="F:phosphorelay response regulator activity"/>
    <property type="evidence" value="ECO:0007669"/>
    <property type="project" value="InterPro"/>
</dbReference>
<dbReference type="Gene3D" id="3.40.50.2300">
    <property type="match status" value="1"/>
</dbReference>
<evidence type="ECO:0000259" key="2">
    <source>
        <dbReference type="PROSITE" id="PS50110"/>
    </source>
</evidence>
<comment type="caution">
    <text evidence="4">The sequence shown here is derived from an EMBL/GenBank/DDBJ whole genome shotgun (WGS) entry which is preliminary data.</text>
</comment>
<dbReference type="Proteomes" id="UP000436006">
    <property type="component" value="Unassembled WGS sequence"/>
</dbReference>
<evidence type="ECO:0000313" key="4">
    <source>
        <dbReference type="EMBL" id="MVM33883.1"/>
    </source>
</evidence>
<dbReference type="EMBL" id="WPIN01000013">
    <property type="protein sequence ID" value="MVM33883.1"/>
    <property type="molecule type" value="Genomic_DNA"/>
</dbReference>
<dbReference type="AlphaFoldDB" id="A0A7K1SJF1"/>
<evidence type="ECO:0000313" key="5">
    <source>
        <dbReference type="Proteomes" id="UP000436006"/>
    </source>
</evidence>
<feature type="domain" description="HTH LytTR-type" evidence="3">
    <location>
        <begin position="134"/>
        <end position="210"/>
    </location>
</feature>
<dbReference type="InterPro" id="IPR046947">
    <property type="entry name" value="LytR-like"/>
</dbReference>
<sequence length="240" mass="27694">MAALSCIVVDDEEMAIEHLKGYIAKVPFLIVEGSFTDPTQALAFLENHAVELVFLDIEMPNFAIDGLDFMKIRGNKLNYILTTSYPKYALPSYDYDVVDFLCKPYPFDRFLKAVNKARALNEVSSEVSESEDHTYVRVDGKLQRIDFTEILWIESERTYVSIYTLTDRINLHLSMSELEVILPTKLFVRVHKSYIVAKKKIDLVEKEQLGIKKESQTKLIPIGEAYRKNLMKAIFPNRKK</sequence>
<feature type="domain" description="Response regulatory" evidence="2">
    <location>
        <begin position="5"/>
        <end position="118"/>
    </location>
</feature>
<evidence type="ECO:0000259" key="3">
    <source>
        <dbReference type="PROSITE" id="PS50930"/>
    </source>
</evidence>
<dbReference type="GO" id="GO:0003677">
    <property type="term" value="F:DNA binding"/>
    <property type="evidence" value="ECO:0007669"/>
    <property type="project" value="InterPro"/>
</dbReference>
<gene>
    <name evidence="4" type="ORF">GO755_27855</name>
</gene>
<dbReference type="SMART" id="SM00448">
    <property type="entry name" value="REC"/>
    <property type="match status" value="1"/>
</dbReference>
<dbReference type="InterPro" id="IPR011006">
    <property type="entry name" value="CheY-like_superfamily"/>
</dbReference>
<keyword evidence="5" id="KW-1185">Reference proteome</keyword>
<accession>A0A7K1SJF1</accession>
<dbReference type="PROSITE" id="PS50110">
    <property type="entry name" value="RESPONSE_REGULATORY"/>
    <property type="match status" value="1"/>
</dbReference>
<organism evidence="4 5">
    <name type="scientific">Spirosoma arboris</name>
    <dbReference type="NCBI Taxonomy" id="2682092"/>
    <lineage>
        <taxon>Bacteria</taxon>
        <taxon>Pseudomonadati</taxon>
        <taxon>Bacteroidota</taxon>
        <taxon>Cytophagia</taxon>
        <taxon>Cytophagales</taxon>
        <taxon>Cytophagaceae</taxon>
        <taxon>Spirosoma</taxon>
    </lineage>
</organism>
<dbReference type="PROSITE" id="PS50930">
    <property type="entry name" value="HTH_LYTTR"/>
    <property type="match status" value="1"/>
</dbReference>
<reference evidence="4 5" key="1">
    <citation type="submission" date="2019-12" db="EMBL/GenBank/DDBJ databases">
        <title>Spirosoma sp. HMF4905 genome sequencing and assembly.</title>
        <authorList>
            <person name="Kang H."/>
            <person name="Cha I."/>
            <person name="Kim H."/>
            <person name="Joh K."/>
        </authorList>
    </citation>
    <scope>NUCLEOTIDE SEQUENCE [LARGE SCALE GENOMIC DNA]</scope>
    <source>
        <strain evidence="4 5">HMF4905</strain>
    </source>
</reference>
<name>A0A7K1SJF1_9BACT</name>
<dbReference type="Gene3D" id="2.40.50.1020">
    <property type="entry name" value="LytTr DNA-binding domain"/>
    <property type="match status" value="1"/>
</dbReference>
<dbReference type="PANTHER" id="PTHR37299">
    <property type="entry name" value="TRANSCRIPTIONAL REGULATOR-RELATED"/>
    <property type="match status" value="1"/>
</dbReference>